<sequence length="86" mass="9951">MRFERKAKFAVDGWRNTSLPTGRLAVEEIFSFLRDLPISFFHGPVSASFFHKKRKVLLFINGALYRVKPTPGQRHCGKRKYEDPPG</sequence>
<proteinExistence type="predicted"/>
<reference evidence="1 2" key="1">
    <citation type="submission" date="2018-03" db="EMBL/GenBank/DDBJ databases">
        <title>Alkalicoccus saliphilus sp. nov., isolated from a mineral pool.</title>
        <authorList>
            <person name="Zhao B."/>
        </authorList>
    </citation>
    <scope>NUCLEOTIDE SEQUENCE [LARGE SCALE GENOMIC DNA]</scope>
    <source>
        <strain evidence="1 2">6AG</strain>
    </source>
</reference>
<keyword evidence="2" id="KW-1185">Reference proteome</keyword>
<gene>
    <name evidence="1" type="ORF">C6Y45_13500</name>
</gene>
<comment type="caution">
    <text evidence="1">The sequence shown here is derived from an EMBL/GenBank/DDBJ whole genome shotgun (WGS) entry which is preliminary data.</text>
</comment>
<dbReference type="AlphaFoldDB" id="A0A2T4U3R0"/>
<dbReference type="EMBL" id="PZJJ01000026">
    <property type="protein sequence ID" value="PTL38026.1"/>
    <property type="molecule type" value="Genomic_DNA"/>
</dbReference>
<evidence type="ECO:0000313" key="1">
    <source>
        <dbReference type="EMBL" id="PTL38026.1"/>
    </source>
</evidence>
<name>A0A2T4U3R0_9BACI</name>
<accession>A0A2T4U3R0</accession>
<dbReference type="Proteomes" id="UP000240509">
    <property type="component" value="Unassembled WGS sequence"/>
</dbReference>
<evidence type="ECO:0000313" key="2">
    <source>
        <dbReference type="Proteomes" id="UP000240509"/>
    </source>
</evidence>
<organism evidence="1 2">
    <name type="scientific">Alkalicoccus saliphilus</name>
    <dbReference type="NCBI Taxonomy" id="200989"/>
    <lineage>
        <taxon>Bacteria</taxon>
        <taxon>Bacillati</taxon>
        <taxon>Bacillota</taxon>
        <taxon>Bacilli</taxon>
        <taxon>Bacillales</taxon>
        <taxon>Bacillaceae</taxon>
        <taxon>Alkalicoccus</taxon>
    </lineage>
</organism>
<protein>
    <submittedName>
        <fullName evidence="1">Uncharacterized protein</fullName>
    </submittedName>
</protein>